<organism evidence="5 6">
    <name type="scientific">Streptomyces peucetius</name>
    <dbReference type="NCBI Taxonomy" id="1950"/>
    <lineage>
        <taxon>Bacteria</taxon>
        <taxon>Bacillati</taxon>
        <taxon>Actinomycetota</taxon>
        <taxon>Actinomycetes</taxon>
        <taxon>Kitasatosporales</taxon>
        <taxon>Streptomycetaceae</taxon>
        <taxon>Streptomyces</taxon>
    </lineage>
</organism>
<feature type="repeat" description="TPR" evidence="3">
    <location>
        <begin position="399"/>
        <end position="432"/>
    </location>
</feature>
<dbReference type="PROSITE" id="PS50005">
    <property type="entry name" value="TPR"/>
    <property type="match status" value="2"/>
</dbReference>
<evidence type="ECO:0000313" key="6">
    <source>
        <dbReference type="Proteomes" id="UP001163878"/>
    </source>
</evidence>
<feature type="compositionally biased region" description="Low complexity" evidence="4">
    <location>
        <begin position="475"/>
        <end position="538"/>
    </location>
</feature>
<keyword evidence="6" id="KW-1185">Reference proteome</keyword>
<dbReference type="PANTHER" id="PTHR45586">
    <property type="entry name" value="TPR REPEAT-CONTAINING PROTEIN PA4667"/>
    <property type="match status" value="1"/>
</dbReference>
<protein>
    <submittedName>
        <fullName evidence="5">Tetratricopeptide repeat protein</fullName>
    </submittedName>
</protein>
<dbReference type="InterPro" id="IPR051012">
    <property type="entry name" value="CellSynth/LPSAsmb/PSIAsmb"/>
</dbReference>
<evidence type="ECO:0000256" key="2">
    <source>
        <dbReference type="ARBA" id="ARBA00022803"/>
    </source>
</evidence>
<keyword evidence="1" id="KW-0677">Repeat</keyword>
<dbReference type="Gene3D" id="1.25.40.10">
    <property type="entry name" value="Tetratricopeptide repeat domain"/>
    <property type="match status" value="3"/>
</dbReference>
<dbReference type="Pfam" id="PF13432">
    <property type="entry name" value="TPR_16"/>
    <property type="match status" value="3"/>
</dbReference>
<dbReference type="Proteomes" id="UP001163878">
    <property type="component" value="Chromosome"/>
</dbReference>
<feature type="compositionally biased region" description="Polar residues" evidence="4">
    <location>
        <begin position="546"/>
        <end position="558"/>
    </location>
</feature>
<gene>
    <name evidence="5" type="ORF">OGH68_13275</name>
</gene>
<sequence length="558" mass="58167">MKSETLKNAAVSTLVGATLVTGVIVLAPGWGKDAPPPAPGPVARAMAAADTGAPASLTDLDALIRNRERFVRSHPGDRRSWAALGSAYVERGTRFGDTADYPKAERALKRSLGAVPAAKGNVDALVGLAELANARHDFAGARGHAERARKQQPERWSVYPALIEAYHGLGKYAAAGKAMDKLLELQSGPQVQGMEARVYWNKGWREDAAALAYGATANSRTPAEKAVALHREGELAWERGEAADAVEHYTKALKAVPGGHRSLAGRARALAALGRTDEALEDYRSALAKVPLPEYALESGELYESLGLSGDAATQYELMRQQVTRAGEHGVNGDLVLARYEADHGDPAAAVRRLQGEWRRGHRSVYVADAMGWALYKAGRADDALPFARLATDQGLRSALFSYHLGEIERALGDYGPARRHLDEALRTNPHFSPLLAPLAREARDALGEPEAGGPTDMTGDGPSPLESPAPPQSPSASAPAAPSPSDSSSKAPAAPSEPSATSAPSSPSASSASSASSAGSVPDGAAASQAPAAARPAPELRPVQRSATADSAVATTG</sequence>
<dbReference type="SUPFAM" id="SSF48452">
    <property type="entry name" value="TPR-like"/>
    <property type="match status" value="2"/>
</dbReference>
<keyword evidence="2 3" id="KW-0802">TPR repeat</keyword>
<feature type="region of interest" description="Disordered" evidence="4">
    <location>
        <begin position="447"/>
        <end position="558"/>
    </location>
</feature>
<dbReference type="SMART" id="SM00028">
    <property type="entry name" value="TPR"/>
    <property type="match status" value="5"/>
</dbReference>
<dbReference type="InterPro" id="IPR011990">
    <property type="entry name" value="TPR-like_helical_dom_sf"/>
</dbReference>
<dbReference type="PANTHER" id="PTHR45586:SF14">
    <property type="entry name" value="TETRATRICOPEPTIDE TPR_2 REPEAT PROTEIN"/>
    <property type="match status" value="1"/>
</dbReference>
<feature type="repeat" description="TPR" evidence="3">
    <location>
        <begin position="226"/>
        <end position="259"/>
    </location>
</feature>
<name>A0ABY6I7Z2_STRPE</name>
<dbReference type="EMBL" id="CP107567">
    <property type="protein sequence ID" value="UYQ62355.1"/>
    <property type="molecule type" value="Genomic_DNA"/>
</dbReference>
<evidence type="ECO:0000313" key="5">
    <source>
        <dbReference type="EMBL" id="UYQ62355.1"/>
    </source>
</evidence>
<reference evidence="5" key="1">
    <citation type="submission" date="2022-10" db="EMBL/GenBank/DDBJ databases">
        <title>Cytochrome P450 Catalyzes Benzene Ring Formation in the Biosynthesis of Trialkyl-Substituted Aromatic Polyketides.</title>
        <authorList>
            <person name="Zhao E."/>
            <person name="Ge H."/>
        </authorList>
    </citation>
    <scope>NUCLEOTIDE SEQUENCE</scope>
    <source>
        <strain evidence="5">NA0869</strain>
    </source>
</reference>
<proteinExistence type="predicted"/>
<dbReference type="InterPro" id="IPR019734">
    <property type="entry name" value="TPR_rpt"/>
</dbReference>
<evidence type="ECO:0000256" key="1">
    <source>
        <dbReference type="ARBA" id="ARBA00022737"/>
    </source>
</evidence>
<evidence type="ECO:0000256" key="4">
    <source>
        <dbReference type="SAM" id="MobiDB-lite"/>
    </source>
</evidence>
<dbReference type="RefSeq" id="WP_264243736.1">
    <property type="nucleotide sequence ID" value="NZ_CP107567.1"/>
</dbReference>
<evidence type="ECO:0000256" key="3">
    <source>
        <dbReference type="PROSITE-ProRule" id="PRU00339"/>
    </source>
</evidence>
<accession>A0ABY6I7Z2</accession>